<dbReference type="EMBL" id="VLKH01000009">
    <property type="protein sequence ID" value="TWH78444.1"/>
    <property type="molecule type" value="Genomic_DNA"/>
</dbReference>
<dbReference type="GO" id="GO:1990610">
    <property type="term" value="F:acetolactate synthase regulator activity"/>
    <property type="evidence" value="ECO:0007669"/>
    <property type="project" value="UniProtKB-UniRule"/>
</dbReference>
<keyword evidence="11" id="KW-1185">Reference proteome</keyword>
<comment type="pathway">
    <text evidence="1 8">Amino-acid biosynthesis; L-isoleucine biosynthesis; L-isoleucine from 2-oxobutanoate: step 1/4.</text>
</comment>
<dbReference type="CDD" id="cd04878">
    <property type="entry name" value="ACT_AHAS"/>
    <property type="match status" value="1"/>
</dbReference>
<dbReference type="GO" id="GO:0005829">
    <property type="term" value="C:cytosol"/>
    <property type="evidence" value="ECO:0007669"/>
    <property type="project" value="TreeGrafter"/>
</dbReference>
<dbReference type="PROSITE" id="PS51671">
    <property type="entry name" value="ACT"/>
    <property type="match status" value="1"/>
</dbReference>
<dbReference type="Proteomes" id="UP000315343">
    <property type="component" value="Unassembled WGS sequence"/>
</dbReference>
<keyword evidence="8" id="KW-0808">Transferase</keyword>
<comment type="function">
    <text evidence="8">Catalyzes the conversion of 2 pyruvate molecules into acetolactate in the first common step of the biosynthetic pathway of the branched-amino acids such as leucine, isoleucine, and valine.</text>
</comment>
<evidence type="ECO:0000256" key="8">
    <source>
        <dbReference type="RuleBase" id="RU368092"/>
    </source>
</evidence>
<dbReference type="EC" id="2.2.1.6" evidence="8"/>
<dbReference type="GO" id="GO:0009097">
    <property type="term" value="P:isoleucine biosynthetic process"/>
    <property type="evidence" value="ECO:0007669"/>
    <property type="project" value="UniProtKB-UniRule"/>
</dbReference>
<dbReference type="InterPro" id="IPR027271">
    <property type="entry name" value="Acetolactate_synth/TF_NikR_C"/>
</dbReference>
<dbReference type="SUPFAM" id="SSF55021">
    <property type="entry name" value="ACT-like"/>
    <property type="match status" value="2"/>
</dbReference>
<dbReference type="InterPro" id="IPR019455">
    <property type="entry name" value="Acetolactate_synth_ssu_C"/>
</dbReference>
<dbReference type="UniPathway" id="UPA00049">
    <property type="reaction ID" value="UER00059"/>
</dbReference>
<comment type="similarity">
    <text evidence="3 8">Belongs to the acetolactate synthase small subunit family.</text>
</comment>
<dbReference type="FunFam" id="3.30.70.260:FF:000001">
    <property type="entry name" value="Acetolactate synthase, small subunit"/>
    <property type="match status" value="1"/>
</dbReference>
<comment type="pathway">
    <text evidence="2 8">Amino-acid biosynthesis; L-valine biosynthesis; L-valine from pyruvate: step 1/4.</text>
</comment>
<proteinExistence type="inferred from homology"/>
<dbReference type="Pfam" id="PF10369">
    <property type="entry name" value="ALS_ss_C"/>
    <property type="match status" value="1"/>
</dbReference>
<comment type="catalytic activity">
    <reaction evidence="7 8">
        <text>2 pyruvate + H(+) = (2S)-2-acetolactate + CO2</text>
        <dbReference type="Rhea" id="RHEA:25249"/>
        <dbReference type="ChEBI" id="CHEBI:15361"/>
        <dbReference type="ChEBI" id="CHEBI:15378"/>
        <dbReference type="ChEBI" id="CHEBI:16526"/>
        <dbReference type="ChEBI" id="CHEBI:58476"/>
        <dbReference type="EC" id="2.2.1.6"/>
    </reaction>
</comment>
<comment type="subunit">
    <text evidence="4 8">Dimer of large and small chains.</text>
</comment>
<evidence type="ECO:0000256" key="3">
    <source>
        <dbReference type="ARBA" id="ARBA00006341"/>
    </source>
</evidence>
<evidence type="ECO:0000256" key="4">
    <source>
        <dbReference type="ARBA" id="ARBA00011744"/>
    </source>
</evidence>
<dbReference type="PANTHER" id="PTHR30239:SF0">
    <property type="entry name" value="ACETOLACTATE SYNTHASE SMALL SUBUNIT 1, CHLOROPLASTIC"/>
    <property type="match status" value="1"/>
</dbReference>
<feature type="domain" description="ACT" evidence="9">
    <location>
        <begin position="8"/>
        <end position="82"/>
    </location>
</feature>
<dbReference type="Gene3D" id="3.30.70.1150">
    <property type="entry name" value="ACT-like. Chain A, domain 2"/>
    <property type="match status" value="1"/>
</dbReference>
<reference evidence="10 11" key="1">
    <citation type="submission" date="2019-07" db="EMBL/GenBank/DDBJ databases">
        <title>Genomic Encyclopedia of Type Strains, Phase I: the one thousand microbial genomes (KMG-I) project.</title>
        <authorList>
            <person name="Kyrpides N."/>
        </authorList>
    </citation>
    <scope>NUCLEOTIDE SEQUENCE [LARGE SCALE GENOMIC DNA]</scope>
    <source>
        <strain evidence="10 11">DSM 13558</strain>
    </source>
</reference>
<evidence type="ECO:0000256" key="6">
    <source>
        <dbReference type="ARBA" id="ARBA00023304"/>
    </source>
</evidence>
<dbReference type="InterPro" id="IPR054480">
    <property type="entry name" value="AHAS_small-like_ACT"/>
</dbReference>
<dbReference type="NCBIfam" id="TIGR00119">
    <property type="entry name" value="acolac_sm"/>
    <property type="match status" value="1"/>
</dbReference>
<dbReference type="UniPathway" id="UPA00047">
    <property type="reaction ID" value="UER00055"/>
</dbReference>
<dbReference type="InterPro" id="IPR002912">
    <property type="entry name" value="ACT_dom"/>
</dbReference>
<dbReference type="GO" id="GO:0009099">
    <property type="term" value="P:L-valine biosynthetic process"/>
    <property type="evidence" value="ECO:0007669"/>
    <property type="project" value="UniProtKB-UniRule"/>
</dbReference>
<dbReference type="Gene3D" id="3.30.70.260">
    <property type="match status" value="1"/>
</dbReference>
<dbReference type="PANTHER" id="PTHR30239">
    <property type="entry name" value="ACETOLACTATE SYNTHASE SMALL SUBUNIT"/>
    <property type="match status" value="1"/>
</dbReference>
<organism evidence="10 11">
    <name type="scientific">Sedimentibacter saalensis</name>
    <dbReference type="NCBI Taxonomy" id="130788"/>
    <lineage>
        <taxon>Bacteria</taxon>
        <taxon>Bacillati</taxon>
        <taxon>Bacillota</taxon>
        <taxon>Tissierellia</taxon>
        <taxon>Sedimentibacter</taxon>
    </lineage>
</organism>
<evidence type="ECO:0000256" key="7">
    <source>
        <dbReference type="ARBA" id="ARBA00048670"/>
    </source>
</evidence>
<dbReference type="InterPro" id="IPR045865">
    <property type="entry name" value="ACT-like_dom_sf"/>
</dbReference>
<dbReference type="RefSeq" id="WP_145085161.1">
    <property type="nucleotide sequence ID" value="NZ_DAMBUX010000018.1"/>
</dbReference>
<gene>
    <name evidence="10" type="ORF">LY60_02904</name>
</gene>
<dbReference type="FunFam" id="3.30.70.1150:FF:000001">
    <property type="entry name" value="Acetolactate synthase small subunit"/>
    <property type="match status" value="1"/>
</dbReference>
<keyword evidence="6 8" id="KW-0100">Branched-chain amino acid biosynthesis</keyword>
<dbReference type="AlphaFoldDB" id="A0A562J689"/>
<dbReference type="InterPro" id="IPR039557">
    <property type="entry name" value="AHAS_ACT"/>
</dbReference>
<evidence type="ECO:0000256" key="5">
    <source>
        <dbReference type="ARBA" id="ARBA00022605"/>
    </source>
</evidence>
<dbReference type="NCBIfam" id="NF008864">
    <property type="entry name" value="PRK11895.1"/>
    <property type="match status" value="1"/>
</dbReference>
<evidence type="ECO:0000259" key="9">
    <source>
        <dbReference type="PROSITE" id="PS51671"/>
    </source>
</evidence>
<evidence type="ECO:0000313" key="10">
    <source>
        <dbReference type="EMBL" id="TWH78444.1"/>
    </source>
</evidence>
<dbReference type="Pfam" id="PF22629">
    <property type="entry name" value="ACT_AHAS_ss"/>
    <property type="match status" value="1"/>
</dbReference>
<comment type="caution">
    <text evidence="10">The sequence shown here is derived from an EMBL/GenBank/DDBJ whole genome shotgun (WGS) entry which is preliminary data.</text>
</comment>
<dbReference type="InterPro" id="IPR004789">
    <property type="entry name" value="Acetalactate_synth_ssu"/>
</dbReference>
<dbReference type="OrthoDB" id="9787365at2"/>
<dbReference type="GO" id="GO:0003984">
    <property type="term" value="F:acetolactate synthase activity"/>
    <property type="evidence" value="ECO:0007669"/>
    <property type="project" value="UniProtKB-UniRule"/>
</dbReference>
<evidence type="ECO:0000256" key="1">
    <source>
        <dbReference type="ARBA" id="ARBA00004974"/>
    </source>
</evidence>
<keyword evidence="5 8" id="KW-0028">Amino-acid biosynthesis</keyword>
<evidence type="ECO:0000313" key="11">
    <source>
        <dbReference type="Proteomes" id="UP000315343"/>
    </source>
</evidence>
<accession>A0A562J689</accession>
<sequence length="161" mass="17960">MSENKKILLSILVENYSGTLSKVAGLFTRRGYNIDSLNVAETQDPKISRITVTVTGDSYVIEQITKQLHKLINVIKISILSSESSVQRELMMIKVNSEGQKRSELVQIVNIFKANIIDVQHKNLIVSISGDEDKNNAFLELLKPFGIVEMTRTGPTALERG</sequence>
<evidence type="ECO:0000256" key="2">
    <source>
        <dbReference type="ARBA" id="ARBA00005025"/>
    </source>
</evidence>
<protein>
    <recommendedName>
        <fullName evidence="8">Acetolactate synthase small subunit</fullName>
        <shortName evidence="8">AHAS</shortName>
        <shortName evidence="8">ALS</shortName>
        <ecNumber evidence="8">2.2.1.6</ecNumber>
    </recommendedName>
    <alternativeName>
        <fullName evidence="8">Acetohydroxy-acid synthase small subunit</fullName>
    </alternativeName>
</protein>
<name>A0A562J689_9FIRM</name>